<feature type="non-terminal residue" evidence="1">
    <location>
        <position position="1"/>
    </location>
</feature>
<reference evidence="1" key="1">
    <citation type="submission" date="2021-02" db="EMBL/GenBank/DDBJ databases">
        <authorList>
            <person name="Nowell W R."/>
        </authorList>
    </citation>
    <scope>NUCLEOTIDE SEQUENCE</scope>
</reference>
<dbReference type="EMBL" id="CAJNOQ010003277">
    <property type="protein sequence ID" value="CAF1004149.1"/>
    <property type="molecule type" value="Genomic_DNA"/>
</dbReference>
<name>A0A814H1P7_9BILA</name>
<gene>
    <name evidence="1" type="ORF">GPM918_LOCUS13917</name>
    <name evidence="2" type="ORF">SRO942_LOCUS13917</name>
</gene>
<evidence type="ECO:0000313" key="1">
    <source>
        <dbReference type="EMBL" id="CAF1004149.1"/>
    </source>
</evidence>
<accession>A0A814H1P7</accession>
<evidence type="ECO:0000313" key="2">
    <source>
        <dbReference type="EMBL" id="CAF3775478.1"/>
    </source>
</evidence>
<keyword evidence="3" id="KW-1185">Reference proteome</keyword>
<protein>
    <submittedName>
        <fullName evidence="1">Uncharacterized protein</fullName>
    </submittedName>
</protein>
<dbReference type="AlphaFoldDB" id="A0A814H1P7"/>
<evidence type="ECO:0000313" key="3">
    <source>
        <dbReference type="Proteomes" id="UP000663829"/>
    </source>
</evidence>
<dbReference type="EMBL" id="CAJOBC010003277">
    <property type="protein sequence ID" value="CAF3775478.1"/>
    <property type="molecule type" value="Genomic_DNA"/>
</dbReference>
<comment type="caution">
    <text evidence="1">The sequence shown here is derived from an EMBL/GenBank/DDBJ whole genome shotgun (WGS) entry which is preliminary data.</text>
</comment>
<dbReference type="Proteomes" id="UP000681722">
    <property type="component" value="Unassembled WGS sequence"/>
</dbReference>
<sequence length="144" mass="16303">CSHSGQNGSANAFLNNTKDNYTITACVFPLNPLIVGITSSPFVLLPPSQPLFAYLPLQKMIDLLPKAYEDFIKLPSRLKDANLKIRRIPNEIEVLKYFLKLIPIKNEIDPYFNTFIKHTTEILMGQVKLPVINVVKRTSESESK</sequence>
<dbReference type="Proteomes" id="UP000663829">
    <property type="component" value="Unassembled WGS sequence"/>
</dbReference>
<organism evidence="1 3">
    <name type="scientific">Didymodactylos carnosus</name>
    <dbReference type="NCBI Taxonomy" id="1234261"/>
    <lineage>
        <taxon>Eukaryota</taxon>
        <taxon>Metazoa</taxon>
        <taxon>Spiralia</taxon>
        <taxon>Gnathifera</taxon>
        <taxon>Rotifera</taxon>
        <taxon>Eurotatoria</taxon>
        <taxon>Bdelloidea</taxon>
        <taxon>Philodinida</taxon>
        <taxon>Philodinidae</taxon>
        <taxon>Didymodactylos</taxon>
    </lineage>
</organism>
<proteinExistence type="predicted"/>